<feature type="region of interest" description="Disordered" evidence="2">
    <location>
        <begin position="735"/>
        <end position="853"/>
    </location>
</feature>
<comment type="caution">
    <text evidence="4">The sequence shown here is derived from an EMBL/GenBank/DDBJ whole genome shotgun (WGS) entry which is preliminary data.</text>
</comment>
<reference evidence="4" key="1">
    <citation type="journal article" date="2021" name="Nat. Commun.">
        <title>Genetic determinants of endophytism in the Arabidopsis root mycobiome.</title>
        <authorList>
            <person name="Mesny F."/>
            <person name="Miyauchi S."/>
            <person name="Thiergart T."/>
            <person name="Pickel B."/>
            <person name="Atanasova L."/>
            <person name="Karlsson M."/>
            <person name="Huettel B."/>
            <person name="Barry K.W."/>
            <person name="Haridas S."/>
            <person name="Chen C."/>
            <person name="Bauer D."/>
            <person name="Andreopoulos W."/>
            <person name="Pangilinan J."/>
            <person name="LaButti K."/>
            <person name="Riley R."/>
            <person name="Lipzen A."/>
            <person name="Clum A."/>
            <person name="Drula E."/>
            <person name="Henrissat B."/>
            <person name="Kohler A."/>
            <person name="Grigoriev I.V."/>
            <person name="Martin F.M."/>
            <person name="Hacquard S."/>
        </authorList>
    </citation>
    <scope>NUCLEOTIDE SEQUENCE</scope>
    <source>
        <strain evidence="4">MPI-CAGE-CH-0235</strain>
    </source>
</reference>
<feature type="compositionally biased region" description="Low complexity" evidence="2">
    <location>
        <begin position="109"/>
        <end position="119"/>
    </location>
</feature>
<dbReference type="FunFam" id="1.10.10.10:FF:000119">
    <property type="entry name" value="DNA damage and replication checkpoint protein"/>
    <property type="match status" value="1"/>
</dbReference>
<feature type="compositionally biased region" description="Polar residues" evidence="2">
    <location>
        <begin position="737"/>
        <end position="747"/>
    </location>
</feature>
<feature type="compositionally biased region" description="Basic residues" evidence="2">
    <location>
        <begin position="120"/>
        <end position="136"/>
    </location>
</feature>
<dbReference type="InterPro" id="IPR039779">
    <property type="entry name" value="RFX-like"/>
</dbReference>
<dbReference type="GO" id="GO:0000981">
    <property type="term" value="F:DNA-binding transcription factor activity, RNA polymerase II-specific"/>
    <property type="evidence" value="ECO:0007669"/>
    <property type="project" value="TreeGrafter"/>
</dbReference>
<feature type="compositionally biased region" description="Polar residues" evidence="2">
    <location>
        <begin position="23"/>
        <end position="39"/>
    </location>
</feature>
<dbReference type="InterPro" id="IPR057321">
    <property type="entry name" value="RFX1-4/6/8-like_BCD"/>
</dbReference>
<dbReference type="PROSITE" id="PS51526">
    <property type="entry name" value="RFX_DBD"/>
    <property type="match status" value="1"/>
</dbReference>
<feature type="compositionally biased region" description="Polar residues" evidence="2">
    <location>
        <begin position="57"/>
        <end position="70"/>
    </location>
</feature>
<dbReference type="InterPro" id="IPR036390">
    <property type="entry name" value="WH_DNA-bd_sf"/>
</dbReference>
<feature type="region of interest" description="Disordered" evidence="2">
    <location>
        <begin position="109"/>
        <end position="149"/>
    </location>
</feature>
<protein>
    <recommendedName>
        <fullName evidence="3">RFX-type winged-helix domain-containing protein</fullName>
    </recommendedName>
</protein>
<sequence length="853" mass="94837">MPLLNPLTDNTRPALRPKKRPQSRASTTSIHSVTTQTNMDAAGFPDGNDIYGGQWMANDQSNSKATSQGPEMSPEDLVLHAAGQMQNAPHGFQMVDAAMAAHLDPLSYQQQQHHQQAAHPHMHHQHAHPHAHHGMQHPHPPAQQAHTHSMTRHPLPVEQYAGNASFTEGEMSLFDHDDQQDDIKTIMSPRRARATRSSANNEHEMRQLYKMNSHRKLNEVAAELHGNERGPNSERARQIFAMIWIDSVCSKGKGSVPRGRVYANYASRCATERITVLNPASFGKLVRVLFPGLKTRRLGVRGESKYHYVNFEIKEDQRDVETELPQPARLLAEPESLTLNNSPPASLAMESTTAPIRKRSYSAFQDGEARPTSLKRGRAYYRQPEIALETMRATAAWSGIEIVLPTTDTEIYGKPEGEAITLPLIDPYLPQGTDPDAAKSLKALYLSHCTSLVECIRYVREKSFFHLYTSFQGTLTMPVKRLLEHPDMAPWIEACDLLLYQTMMRIIARLVLQVVPQPVLTIFNNIQEKLVSHVRDAFQGMPQHVILAKESPAAIFAGLLNQALRANLAAHAAANMLANPDNRDQMYMDWITLIKPRKMAELVPSRGMDDVVNLLVWEMRDLLGPINVDWEVECCYVYGDVLRSRNMAGNTEEGDTPAISAIDRWVSLLHSLPSKFPYASHADIALCVERVGTAVMRDITMKGGKSFSSWWVLKTWLDEMVMFLGETGGFMAHKGRLSSSEGLSSNEVPKRRLMSQETTRQQSQQISVGDEGLDMADKTQSQPGRAPFPPPSASAATNSQGQPAMGGGDNPDDSGIVIQSPEDEFSIDKFAFTAPPEGPDLLEDEGLEADSKL</sequence>
<dbReference type="PANTHER" id="PTHR12619">
    <property type="entry name" value="RFX TRANSCRIPTION FACTOR FAMILY"/>
    <property type="match status" value="1"/>
</dbReference>
<keyword evidence="5" id="KW-1185">Reference proteome</keyword>
<gene>
    <name evidence="4" type="ORF">B0I35DRAFT_503313</name>
</gene>
<dbReference type="PANTHER" id="PTHR12619:SF5">
    <property type="entry name" value="TRANSCRIPTION FACTOR RFX4"/>
    <property type="match status" value="1"/>
</dbReference>
<feature type="domain" description="RFX-type winged-helix" evidence="3">
    <location>
        <begin position="241"/>
        <end position="315"/>
    </location>
</feature>
<evidence type="ECO:0000313" key="5">
    <source>
        <dbReference type="Proteomes" id="UP000813444"/>
    </source>
</evidence>
<dbReference type="Gene3D" id="1.10.10.10">
    <property type="entry name" value="Winged helix-like DNA-binding domain superfamily/Winged helix DNA-binding domain"/>
    <property type="match status" value="1"/>
</dbReference>
<dbReference type="InterPro" id="IPR036388">
    <property type="entry name" value="WH-like_DNA-bd_sf"/>
</dbReference>
<feature type="compositionally biased region" description="Polar residues" evidence="2">
    <location>
        <begin position="755"/>
        <end position="767"/>
    </location>
</feature>
<organism evidence="4 5">
    <name type="scientific">Stachybotrys elegans</name>
    <dbReference type="NCBI Taxonomy" id="80388"/>
    <lineage>
        <taxon>Eukaryota</taxon>
        <taxon>Fungi</taxon>
        <taxon>Dikarya</taxon>
        <taxon>Ascomycota</taxon>
        <taxon>Pezizomycotina</taxon>
        <taxon>Sordariomycetes</taxon>
        <taxon>Hypocreomycetidae</taxon>
        <taxon>Hypocreales</taxon>
        <taxon>Stachybotryaceae</taxon>
        <taxon>Stachybotrys</taxon>
    </lineage>
</organism>
<feature type="region of interest" description="Disordered" evidence="2">
    <location>
        <begin position="1"/>
        <end position="73"/>
    </location>
</feature>
<keyword evidence="1" id="KW-0238">DNA-binding</keyword>
<dbReference type="GO" id="GO:0000978">
    <property type="term" value="F:RNA polymerase II cis-regulatory region sequence-specific DNA binding"/>
    <property type="evidence" value="ECO:0007669"/>
    <property type="project" value="TreeGrafter"/>
</dbReference>
<dbReference type="Pfam" id="PF25340">
    <property type="entry name" value="BCD_RFX"/>
    <property type="match status" value="1"/>
</dbReference>
<name>A0A8K0SS00_9HYPO</name>
<proteinExistence type="predicted"/>
<evidence type="ECO:0000256" key="1">
    <source>
        <dbReference type="ARBA" id="ARBA00023125"/>
    </source>
</evidence>
<accession>A0A8K0SS00</accession>
<evidence type="ECO:0000256" key="2">
    <source>
        <dbReference type="SAM" id="MobiDB-lite"/>
    </source>
</evidence>
<dbReference type="InterPro" id="IPR003150">
    <property type="entry name" value="DNA-bd_RFX"/>
</dbReference>
<dbReference type="Pfam" id="PF02257">
    <property type="entry name" value="RFX_DNA_binding"/>
    <property type="match status" value="1"/>
</dbReference>
<feature type="compositionally biased region" description="Acidic residues" evidence="2">
    <location>
        <begin position="840"/>
        <end position="853"/>
    </location>
</feature>
<evidence type="ECO:0000259" key="3">
    <source>
        <dbReference type="PROSITE" id="PS51526"/>
    </source>
</evidence>
<dbReference type="OrthoDB" id="10056949at2759"/>
<dbReference type="SUPFAM" id="SSF46785">
    <property type="entry name" value="Winged helix' DNA-binding domain"/>
    <property type="match status" value="1"/>
</dbReference>
<evidence type="ECO:0000313" key="4">
    <source>
        <dbReference type="EMBL" id="KAH7318737.1"/>
    </source>
</evidence>
<dbReference type="AlphaFoldDB" id="A0A8K0SS00"/>
<dbReference type="Proteomes" id="UP000813444">
    <property type="component" value="Unassembled WGS sequence"/>
</dbReference>
<dbReference type="EMBL" id="JAGPNK010000007">
    <property type="protein sequence ID" value="KAH7318737.1"/>
    <property type="molecule type" value="Genomic_DNA"/>
</dbReference>